<gene>
    <name evidence="2" type="ORF">ODALV1_LOCUS25840</name>
</gene>
<protein>
    <recommendedName>
        <fullName evidence="1">Helicase C-terminal domain-containing protein</fullName>
    </recommendedName>
</protein>
<dbReference type="PROSITE" id="PS51194">
    <property type="entry name" value="HELICASE_CTER"/>
    <property type="match status" value="1"/>
</dbReference>
<dbReference type="EMBL" id="CAXLJM020000107">
    <property type="protein sequence ID" value="CAL8135128.1"/>
    <property type="molecule type" value="Genomic_DNA"/>
</dbReference>
<dbReference type="PANTHER" id="PTHR47958">
    <property type="entry name" value="ATP-DEPENDENT RNA HELICASE DBP3"/>
    <property type="match status" value="1"/>
</dbReference>
<sequence>MIPNAKIMKLKREEETLENIKQVYISCKYPEDKYQAIATIYGLITVGKSVIFCQTRVDATFLASRLAGDTHSVALLHGELDESQRLHILNSFREGRAKILILTSAVQIRGMDFEQVTLVFNYDLPTDVNHQVDCDTYLHQIGRTGRFGRMGIAINLVTPEAMVYLSKIRSHFNKRIHKLDIDDIEEVEKLETYACIVE</sequence>
<evidence type="ECO:0000259" key="1">
    <source>
        <dbReference type="PROSITE" id="PS51194"/>
    </source>
</evidence>
<evidence type="ECO:0000313" key="2">
    <source>
        <dbReference type="EMBL" id="CAL8135128.1"/>
    </source>
</evidence>
<dbReference type="Pfam" id="PF00271">
    <property type="entry name" value="Helicase_C"/>
    <property type="match status" value="1"/>
</dbReference>
<name>A0ABP1RT20_9HEXA</name>
<proteinExistence type="predicted"/>
<dbReference type="Proteomes" id="UP001642540">
    <property type="component" value="Unassembled WGS sequence"/>
</dbReference>
<dbReference type="SUPFAM" id="SSF52540">
    <property type="entry name" value="P-loop containing nucleoside triphosphate hydrolases"/>
    <property type="match status" value="1"/>
</dbReference>
<dbReference type="InterPro" id="IPR027417">
    <property type="entry name" value="P-loop_NTPase"/>
</dbReference>
<dbReference type="SMART" id="SM00490">
    <property type="entry name" value="HELICc"/>
    <property type="match status" value="1"/>
</dbReference>
<comment type="caution">
    <text evidence="2">The sequence shown here is derived from an EMBL/GenBank/DDBJ whole genome shotgun (WGS) entry which is preliminary data.</text>
</comment>
<dbReference type="CDD" id="cd18787">
    <property type="entry name" value="SF2_C_DEAD"/>
    <property type="match status" value="1"/>
</dbReference>
<feature type="domain" description="Helicase C-terminal" evidence="1">
    <location>
        <begin position="36"/>
        <end position="187"/>
    </location>
</feature>
<keyword evidence="3" id="KW-1185">Reference proteome</keyword>
<evidence type="ECO:0000313" key="3">
    <source>
        <dbReference type="Proteomes" id="UP001642540"/>
    </source>
</evidence>
<accession>A0ABP1RT20</accession>
<organism evidence="2 3">
    <name type="scientific">Orchesella dallaii</name>
    <dbReference type="NCBI Taxonomy" id="48710"/>
    <lineage>
        <taxon>Eukaryota</taxon>
        <taxon>Metazoa</taxon>
        <taxon>Ecdysozoa</taxon>
        <taxon>Arthropoda</taxon>
        <taxon>Hexapoda</taxon>
        <taxon>Collembola</taxon>
        <taxon>Entomobryomorpha</taxon>
        <taxon>Entomobryoidea</taxon>
        <taxon>Orchesellidae</taxon>
        <taxon>Orchesellinae</taxon>
        <taxon>Orchesella</taxon>
    </lineage>
</organism>
<reference evidence="2 3" key="1">
    <citation type="submission" date="2024-08" db="EMBL/GenBank/DDBJ databases">
        <authorList>
            <person name="Cucini C."/>
            <person name="Frati F."/>
        </authorList>
    </citation>
    <scope>NUCLEOTIDE SEQUENCE [LARGE SCALE GENOMIC DNA]</scope>
</reference>
<dbReference type="Gene3D" id="3.40.50.300">
    <property type="entry name" value="P-loop containing nucleotide triphosphate hydrolases"/>
    <property type="match status" value="1"/>
</dbReference>
<dbReference type="InterPro" id="IPR001650">
    <property type="entry name" value="Helicase_C-like"/>
</dbReference>